<dbReference type="EMBL" id="HF571520">
    <property type="protein sequence ID" value="CCQ32231.1"/>
    <property type="molecule type" value="Genomic_DNA"/>
</dbReference>
<gene>
    <name evidence="2" type="ORF">HLRTI_001316</name>
    <name evidence="1" type="ORF">HTIA_0080</name>
</gene>
<dbReference type="Proteomes" id="UP000015381">
    <property type="component" value="Chromosome I"/>
</dbReference>
<reference evidence="2 3" key="2">
    <citation type="journal article" date="2013" name="PLoS ONE">
        <title>INDIGO - INtegrated Data Warehouse of MIcrobial GenOmes with Examples from the Red Sea Extremophiles.</title>
        <authorList>
            <person name="Alam I."/>
            <person name="Antunes A."/>
            <person name="Kamau A.A."/>
            <person name="Ba Alawi W."/>
            <person name="Kalkatawi M."/>
            <person name="Stingl U."/>
            <person name="Bajic V.B."/>
        </authorList>
    </citation>
    <scope>NUCLEOTIDE SEQUENCE [LARGE SCALE GENOMIC DNA]</scope>
    <source>
        <strain evidence="2 3">SARL4B</strain>
    </source>
</reference>
<dbReference type="Proteomes" id="UP000003861">
    <property type="component" value="Unassembled WGS sequence"/>
</dbReference>
<sequence>MTDAESNLEKAMDCIEHPPHPGIYTSPGRPFAFHMMKLIREDLPINVEEDKIAVQTVSENLEPILKEAAFEDNPEDAFYDEFERYIKDLRTRDPDTYEIAFPLNLQDYQDPPDEFSVRGTVIHRITRDEWENEYLTPARFEADKLSSFLRKTPNDPLNDEYTFWKVTTEGRGRRYAMFEASNLVKLMLAKINYAFRRWYLRPTSSLPRVQWSRLESPFFLVAFQDGDFQHFHVSDYDSRRPMSIPWEHMDVLDVYNSLPEFTGDLSPVDTDIVNSLYEFQDALTARRQKESFFCFWRGVETLCQTERGQATEDTLNRAVFAAECQQPREEWNEPFDITADEIDDMRNDVAHGSGRVPLSQHHQEFVKHLFDSLLDLYFEYRGEFGEDEFRYFLEYGGSEDHRVADVESGMQSKRTALDALQNRSPSSSTGDR</sequence>
<dbReference type="KEGG" id="hti:HTIA_0080"/>
<organism evidence="2 3">
    <name type="scientific">Halorhabdus tiamatea SARL4B</name>
    <dbReference type="NCBI Taxonomy" id="1033806"/>
    <lineage>
        <taxon>Archaea</taxon>
        <taxon>Methanobacteriati</taxon>
        <taxon>Methanobacteriota</taxon>
        <taxon>Stenosarchaea group</taxon>
        <taxon>Halobacteria</taxon>
        <taxon>Halobacteriales</taxon>
        <taxon>Haloarculaceae</taxon>
        <taxon>Halorhabdus</taxon>
    </lineage>
</organism>
<dbReference type="GeneID" id="23798576"/>
<name>F7PI16_9EURY</name>
<evidence type="ECO:0000313" key="4">
    <source>
        <dbReference type="Proteomes" id="UP000015381"/>
    </source>
</evidence>
<accession>F7PI16</accession>
<reference evidence="1 4" key="3">
    <citation type="journal article" date="2014" name="Environ. Microbiol.">
        <title>Halorhabdus tiamatea: proteogenomics and glycosidase activity measurements identify the first cultivated euryarchaeon from a deep-sea anoxic brine lake as potential polysaccharide degrader.</title>
        <authorList>
            <person name="Werner J."/>
            <person name="Ferrer M."/>
            <person name="Michel G."/>
            <person name="Mann A.J."/>
            <person name="Huang S."/>
            <person name="Juarez S."/>
            <person name="Ciordia S."/>
            <person name="Albar J.P."/>
            <person name="Alcaide M."/>
            <person name="La Cono V."/>
            <person name="Yakimov M.M."/>
            <person name="Antunes A."/>
            <person name="Taborda M."/>
            <person name="Da Costa M.S."/>
            <person name="Amann R.I."/>
            <person name="Gloeckner F.O."/>
            <person name="Golyshina O.V."/>
            <person name="Golyshin P.N."/>
            <person name="Teeling H."/>
        </authorList>
    </citation>
    <scope>NUCLEOTIDE SEQUENCE [LARGE SCALE GENOMIC DNA]</scope>
    <source>
        <strain evidence="4">SARL4B</strain>
        <strain evidence="1">Type strain: SARL4B</strain>
    </source>
</reference>
<dbReference type="EMBL" id="AFNT02000012">
    <property type="protein sequence ID" value="ERJ06610.1"/>
    <property type="molecule type" value="Genomic_DNA"/>
</dbReference>
<dbReference type="HOGENOM" id="CLU_634026_0_0_2"/>
<dbReference type="eggNOG" id="arCOG09531">
    <property type="taxonomic scope" value="Archaea"/>
</dbReference>
<keyword evidence="4" id="KW-1185">Reference proteome</keyword>
<evidence type="ECO:0008006" key="5">
    <source>
        <dbReference type="Google" id="ProtNLM"/>
    </source>
</evidence>
<evidence type="ECO:0000313" key="2">
    <source>
        <dbReference type="EMBL" id="ERJ06610.1"/>
    </source>
</evidence>
<dbReference type="AlphaFoldDB" id="F7PI16"/>
<evidence type="ECO:0000313" key="1">
    <source>
        <dbReference type="EMBL" id="CCQ32231.1"/>
    </source>
</evidence>
<reference evidence="2 3" key="1">
    <citation type="journal article" date="2011" name="J. Bacteriol.">
        <title>Genome sequence of Halorhabdus tiamatea, the first archaeon isolated from a deep-sea anoxic brine lake.</title>
        <authorList>
            <person name="Antunes A."/>
            <person name="Alam I."/>
            <person name="Bajic V.B."/>
            <person name="Stingl U."/>
        </authorList>
    </citation>
    <scope>NUCLEOTIDE SEQUENCE [LARGE SCALE GENOMIC DNA]</scope>
    <source>
        <strain evidence="2 3">SARL4B</strain>
    </source>
</reference>
<evidence type="ECO:0000313" key="3">
    <source>
        <dbReference type="Proteomes" id="UP000003861"/>
    </source>
</evidence>
<dbReference type="OrthoDB" id="275583at2157"/>
<protein>
    <recommendedName>
        <fullName evidence="5">Apea-like HEPN domain-containing protein</fullName>
    </recommendedName>
</protein>
<proteinExistence type="predicted"/>
<dbReference type="RefSeq" id="WP_008525168.1">
    <property type="nucleotide sequence ID" value="NC_021921.1"/>
</dbReference>